<sequence>MTAAAPTTAMSSSSSSLSSSFWRFDSPLIYLFGGIAAMLALIVVALVILACSQRNRRSATAGLDIETGKATKLREESHVSPKFVVIMAGDNVPTYLAAPAGVK</sequence>
<keyword evidence="2" id="KW-1185">Reference proteome</keyword>
<accession>A0ACB9ASB1</accession>
<name>A0ACB9ASB1_9ASTR</name>
<protein>
    <submittedName>
        <fullName evidence="1">Uncharacterized protein</fullName>
    </submittedName>
</protein>
<comment type="caution">
    <text evidence="1">The sequence shown here is derived from an EMBL/GenBank/DDBJ whole genome shotgun (WGS) entry which is preliminary data.</text>
</comment>
<organism evidence="1 2">
    <name type="scientific">Smallanthus sonchifolius</name>
    <dbReference type="NCBI Taxonomy" id="185202"/>
    <lineage>
        <taxon>Eukaryota</taxon>
        <taxon>Viridiplantae</taxon>
        <taxon>Streptophyta</taxon>
        <taxon>Embryophyta</taxon>
        <taxon>Tracheophyta</taxon>
        <taxon>Spermatophyta</taxon>
        <taxon>Magnoliopsida</taxon>
        <taxon>eudicotyledons</taxon>
        <taxon>Gunneridae</taxon>
        <taxon>Pentapetalae</taxon>
        <taxon>asterids</taxon>
        <taxon>campanulids</taxon>
        <taxon>Asterales</taxon>
        <taxon>Asteraceae</taxon>
        <taxon>Asteroideae</taxon>
        <taxon>Heliantheae alliance</taxon>
        <taxon>Millerieae</taxon>
        <taxon>Smallanthus</taxon>
    </lineage>
</organism>
<gene>
    <name evidence="1" type="ORF">L1987_71678</name>
</gene>
<proteinExistence type="predicted"/>
<dbReference type="Proteomes" id="UP001056120">
    <property type="component" value="Linkage Group LG24"/>
</dbReference>
<evidence type="ECO:0000313" key="1">
    <source>
        <dbReference type="EMBL" id="KAI3713107.1"/>
    </source>
</evidence>
<reference evidence="1 2" key="2">
    <citation type="journal article" date="2022" name="Mol. Ecol. Resour.">
        <title>The genomes of chicory, endive, great burdock and yacon provide insights into Asteraceae paleo-polyploidization history and plant inulin production.</title>
        <authorList>
            <person name="Fan W."/>
            <person name="Wang S."/>
            <person name="Wang H."/>
            <person name="Wang A."/>
            <person name="Jiang F."/>
            <person name="Liu H."/>
            <person name="Zhao H."/>
            <person name="Xu D."/>
            <person name="Zhang Y."/>
        </authorList>
    </citation>
    <scope>NUCLEOTIDE SEQUENCE [LARGE SCALE GENOMIC DNA]</scope>
    <source>
        <strain evidence="2">cv. Yunnan</strain>
        <tissue evidence="1">Leaves</tissue>
    </source>
</reference>
<evidence type="ECO:0000313" key="2">
    <source>
        <dbReference type="Proteomes" id="UP001056120"/>
    </source>
</evidence>
<dbReference type="EMBL" id="CM042041">
    <property type="protein sequence ID" value="KAI3713107.1"/>
    <property type="molecule type" value="Genomic_DNA"/>
</dbReference>
<reference evidence="2" key="1">
    <citation type="journal article" date="2022" name="Mol. Ecol. Resour.">
        <title>The genomes of chicory, endive, great burdock and yacon provide insights into Asteraceae palaeo-polyploidization history and plant inulin production.</title>
        <authorList>
            <person name="Fan W."/>
            <person name="Wang S."/>
            <person name="Wang H."/>
            <person name="Wang A."/>
            <person name="Jiang F."/>
            <person name="Liu H."/>
            <person name="Zhao H."/>
            <person name="Xu D."/>
            <person name="Zhang Y."/>
        </authorList>
    </citation>
    <scope>NUCLEOTIDE SEQUENCE [LARGE SCALE GENOMIC DNA]</scope>
    <source>
        <strain evidence="2">cv. Yunnan</strain>
    </source>
</reference>